<feature type="domain" description="Protein kinase" evidence="17">
    <location>
        <begin position="1536"/>
        <end position="1826"/>
    </location>
</feature>
<dbReference type="InterPro" id="IPR058783">
    <property type="entry name" value="IREH1/IRE-like_N"/>
</dbReference>
<dbReference type="PANTHER" id="PTHR40375:SF2">
    <property type="entry name" value="SPORULATION-SPECIFIC PROTEIN 22"/>
    <property type="match status" value="1"/>
</dbReference>
<dbReference type="FunFam" id="1.10.510.10:FF:000024">
    <property type="entry name" value="Probable serine/threonine-protein kinase cot-1"/>
    <property type="match status" value="1"/>
</dbReference>
<feature type="compositionally biased region" description="Basic and acidic residues" evidence="16">
    <location>
        <begin position="1184"/>
        <end position="1202"/>
    </location>
</feature>
<comment type="caution">
    <text evidence="19">The sequence shown here is derived from an EMBL/GenBank/DDBJ whole genome shotgun (WGS) entry which is preliminary data.</text>
</comment>
<dbReference type="InterPro" id="IPR019734">
    <property type="entry name" value="TPR_rpt"/>
</dbReference>
<dbReference type="InterPro" id="IPR013940">
    <property type="entry name" value="Spo22/ZIP4/TEX11"/>
</dbReference>
<keyword evidence="9" id="KW-0418">Kinase</keyword>
<dbReference type="SMART" id="SM00028">
    <property type="entry name" value="TPR"/>
    <property type="match status" value="4"/>
</dbReference>
<dbReference type="Gene3D" id="1.25.40.10">
    <property type="entry name" value="Tetratricopeptide repeat domain"/>
    <property type="match status" value="1"/>
</dbReference>
<keyword evidence="7" id="KW-0547">Nucleotide-binding</keyword>
<dbReference type="Gene3D" id="3.40.250.10">
    <property type="entry name" value="Rhodanese-like domain"/>
    <property type="match status" value="1"/>
</dbReference>
<keyword evidence="11" id="KW-0067">ATP-binding</keyword>
<comment type="catalytic activity">
    <reaction evidence="15">
        <text>L-seryl-[protein] + ATP = O-phospho-L-seryl-[protein] + ADP + H(+)</text>
        <dbReference type="Rhea" id="RHEA:17989"/>
        <dbReference type="Rhea" id="RHEA-COMP:9863"/>
        <dbReference type="Rhea" id="RHEA-COMP:11604"/>
        <dbReference type="ChEBI" id="CHEBI:15378"/>
        <dbReference type="ChEBI" id="CHEBI:29999"/>
        <dbReference type="ChEBI" id="CHEBI:30616"/>
        <dbReference type="ChEBI" id="CHEBI:83421"/>
        <dbReference type="ChEBI" id="CHEBI:456216"/>
        <dbReference type="EC" id="2.7.11.1"/>
    </reaction>
</comment>
<evidence type="ECO:0000259" key="18">
    <source>
        <dbReference type="PROSITE" id="PS50206"/>
    </source>
</evidence>
<dbReference type="GO" id="GO:0090173">
    <property type="term" value="P:regulation of synaptonemal complex assembly"/>
    <property type="evidence" value="ECO:0007669"/>
    <property type="project" value="InterPro"/>
</dbReference>
<dbReference type="PROSITE" id="PS50011">
    <property type="entry name" value="PROTEIN_KINASE_DOM"/>
    <property type="match status" value="1"/>
</dbReference>
<evidence type="ECO:0000256" key="6">
    <source>
        <dbReference type="ARBA" id="ARBA00022723"/>
    </source>
</evidence>
<feature type="compositionally biased region" description="Basic and acidic residues" evidence="16">
    <location>
        <begin position="959"/>
        <end position="971"/>
    </location>
</feature>
<dbReference type="Gene3D" id="1.10.510.10">
    <property type="entry name" value="Transferase(Phosphotransferase) domain 1"/>
    <property type="match status" value="1"/>
</dbReference>
<dbReference type="FunFam" id="3.30.200.20:FF:000147">
    <property type="entry name" value="probable serine/threonine protein kinase IREH1"/>
    <property type="match status" value="1"/>
</dbReference>
<evidence type="ECO:0000256" key="8">
    <source>
        <dbReference type="ARBA" id="ARBA00022771"/>
    </source>
</evidence>
<dbReference type="SMART" id="SM00220">
    <property type="entry name" value="S_TKc"/>
    <property type="match status" value="1"/>
</dbReference>
<evidence type="ECO:0000259" key="17">
    <source>
        <dbReference type="PROSITE" id="PS50011"/>
    </source>
</evidence>
<dbReference type="InterPro" id="IPR001763">
    <property type="entry name" value="Rhodanese-like_dom"/>
</dbReference>
<evidence type="ECO:0000256" key="11">
    <source>
        <dbReference type="ARBA" id="ARBA00022840"/>
    </source>
</evidence>
<feature type="region of interest" description="Disordered" evidence="16">
    <location>
        <begin position="1173"/>
        <end position="1221"/>
    </location>
</feature>
<keyword evidence="8" id="KW-0863">Zinc-finger</keyword>
<evidence type="ECO:0000256" key="5">
    <source>
        <dbReference type="ARBA" id="ARBA00022679"/>
    </source>
</evidence>
<dbReference type="InterPro" id="IPR011009">
    <property type="entry name" value="Kinase-like_dom_sf"/>
</dbReference>
<evidence type="ECO:0000313" key="19">
    <source>
        <dbReference type="EMBL" id="THU71093.1"/>
    </source>
</evidence>
<dbReference type="Pfam" id="PF26031">
    <property type="entry name" value="IREH1"/>
    <property type="match status" value="1"/>
</dbReference>
<organism evidence="19 20">
    <name type="scientific">Musa balbisiana</name>
    <name type="common">Banana</name>
    <dbReference type="NCBI Taxonomy" id="52838"/>
    <lineage>
        <taxon>Eukaryota</taxon>
        <taxon>Viridiplantae</taxon>
        <taxon>Streptophyta</taxon>
        <taxon>Embryophyta</taxon>
        <taxon>Tracheophyta</taxon>
        <taxon>Spermatophyta</taxon>
        <taxon>Magnoliopsida</taxon>
        <taxon>Liliopsida</taxon>
        <taxon>Zingiberales</taxon>
        <taxon>Musaceae</taxon>
        <taxon>Musa</taxon>
    </lineage>
</organism>
<evidence type="ECO:0000256" key="10">
    <source>
        <dbReference type="ARBA" id="ARBA00022833"/>
    </source>
</evidence>
<reference evidence="19 20" key="1">
    <citation type="journal article" date="2019" name="Nat. Plants">
        <title>Genome sequencing of Musa balbisiana reveals subgenome evolution and function divergence in polyploid bananas.</title>
        <authorList>
            <person name="Yao X."/>
        </authorList>
    </citation>
    <scope>NUCLEOTIDE SEQUENCE [LARGE SCALE GENOMIC DNA]</scope>
    <source>
        <strain evidence="20">cv. DH-PKW</strain>
        <tissue evidence="19">Leaves</tissue>
    </source>
</reference>
<protein>
    <recommendedName>
        <fullName evidence="2">non-specific serine/threonine protein kinase</fullName>
        <ecNumber evidence="2">2.7.11.1</ecNumber>
    </recommendedName>
    <alternativeName>
        <fullName evidence="13">Protein ZIP4 homolog</fullName>
    </alternativeName>
</protein>
<evidence type="ECO:0000256" key="3">
    <source>
        <dbReference type="ARBA" id="ARBA00022527"/>
    </source>
</evidence>
<keyword evidence="4" id="KW-0597">Phosphoprotein</keyword>
<dbReference type="InterPro" id="IPR036873">
    <property type="entry name" value="Rhodanese-like_dom_sf"/>
</dbReference>
<evidence type="ECO:0000256" key="14">
    <source>
        <dbReference type="ARBA" id="ARBA00047899"/>
    </source>
</evidence>
<keyword evidence="5" id="KW-0808">Transferase</keyword>
<keyword evidence="20" id="KW-1185">Reference proteome</keyword>
<dbReference type="GO" id="GO:0005524">
    <property type="term" value="F:ATP binding"/>
    <property type="evidence" value="ECO:0007669"/>
    <property type="project" value="UniProtKB-KW"/>
</dbReference>
<dbReference type="GO" id="GO:0007010">
    <property type="term" value="P:cytoskeleton organization"/>
    <property type="evidence" value="ECO:0007669"/>
    <property type="project" value="UniProtKB-ARBA"/>
</dbReference>
<sequence length="2547" mass="281103">MKISELSPDLRPSPGDPQPTLRLLLDDIESSVKEIESLDPDDRSFSPSSLAGRLRRSLSRLSLPASAPLPEPAKLHLWKLSYRLWNACVDLSNAAELLPADVPHRKAELAELRHVAADILFVAGVPMGIPSAGFKSASFFHKTGLLWHELGRFDLAAGCFERATELASTAQVDGTPQIGGEEERRLLLDLNLARARTAWEVADRNLAIALLNRSKNLIFGSPLGFRDLAEQYLQFGKLDLSKKSSEGGSDASKLLTEALDLCEKGIASARSRGGGGGGGGDNLGLEGLKGRCLRFLAAERLQAEDYEGVLKCVKALRAGVAVTPGTEHPSVGYVAMKAWLGAGRLREAEMELMGMMANKEVPEAACVSAAEAYLSAAGPDAARAVLLGLAGRCHSSAAATLRVVRRVAEGGGGGRARAVAELTADERVVELFQGSAAAKERSAMHALLWNCGAEHFRSKDYELSSEMFEKSMLYVPRDEEHRSRRSNCFRVLSLCHLALAQLDRAQEFIEQAEKLEPNIKCAFLKFKIHLQKKDEKEAINQMQAMLDCIDFNPEFLTLCTHEAISCQILPVAIASLSVLLNLYSPGKKLPMPEVAVLRNLISLLHRIPNSEPEILKYTKHARARMVDLGVECFYGKGAVGRRELNWFAGISWNMGQKSGKEKNYESCAKFFELASEFYSALGDEDGGNQAISCKSLIISVGAMLNAEEHKKAPMPDSDVKKAMEMLKRAGKILPLISSASAQESRDHQAENSDLFFLHTYSTYQLIDRLDDARPQQLELVKSFAASKACTAHHLLQLGLAASRGEQHNPEVAEFALNASLSVLLTSPSPDYNPVSIVIRRLACLAASRGNDGGNDDAAYDVYRQAYQIVLGLKEGEYPVEEGKWLAMTAWNKSGLAVRLRQVATARKWMKMGLDLARHLKGMDKYGGGDRRVKFDAVKEMESPRFRAILRATSGRRKRSPTDVKSFSHELNPKGTSHQMPIRKLQGLSSPEEIVTVIRTKFKRLKEEVNAELGVFAGDLVDILENATVEHPDWRMPLEDLLVICQGCAEMSPDELWSKCEGIVQNLDEHRQELPMGTLKQAHTRILFILTRCTRLIQFQKEGGYGGNEHVLGLYQLSDLGFYSESGDGGLKISSSAKDMKERMIRKRFQEHMYLNQDFTGHCTDSTASRARISSWKKLPSSTEKNQKKDHDEKDEFPSKKVLDSLPPIGKPTLGAHHGDTESLDTTELCSKILGSSTGQLSERKDSADYSGDQRIPAHVKPKMICRICDYEIPTIYAEGHFRACTIADKCDSKGLTIDERLERVAEILEKLLVSCTPKRSDISEIHHGVVKVGASCLTEGSDVPSQCQYHSSSPSDADIIYREFAGNLIANNLNEQTAMLGNSRSALSSGSMTPQSPLMTPRTGQLDLLLSGTKAFSDHENFQQIESLLDIVHCIARIKTYNYNSLEKMCSYLEDLNAVIDTRKVDALVVETFGRRITKLLQEKFIHLCGQIDDGNKDVSDMMVDEEGSLRNGITSISGTNPLGAKFKDRTSIEDFEILKPISRGAFGRVFLAKKRVTGDIFAIKVLKKADMIRKNAVKSILAERNILISTRNPFVVRFYYSFTCRENLYLVMEYINGGDLYSLLRNLGCLDEDMARTYIAEVVLALEYLHSMNVIHRDLKPDNLLIAWDGHIKLTDFGLSKVGLINSTDDLTGPDVSGSVLLGNDEPLPVAQRALKREQRQKQSAVGTPDYLAPEILLGMPHGPTADWWSVGVILFELLVGIPPFNAEHPQKIFDNIMNRDIPWPQVPEEMSLEAYDLVDKLLIRNPVQRLGATGAGEVKSHPFFKSVNWDMLARQKVTGLSLVVIQVFSSRNTNKHDERVFSLPQAAFIPSTEGDDDTSYFASRLPWNSVDEQLYMESHEYDDMTDTGSMSCYSSAHSSDLDEDGDECGSMADFGPTLSVKYSFSNFSFKWIPFAPEDFYYELASLHAGAKAFFPLRKVIDDRHIFKDELLFYIQDGTYASDKSLKTHATKYMHSLVVERPQGSGTLDSFILSPYRNESDDIVHGFPNDYLDNLPDSSCYSESEIYGLYPVADDIPGPETLPTELGSGIAASTPMPLSDTSDVTDNGFSDLKENVENFITGINQSVDASLGRAEDAVQSTYNTLKMSFTDAIESFTKSIESVFSTSLSSVYNSKEQAGGKLTGFSSMFKENVHGVGGLAIDTLRRAIVTLEDSLGNAASFLVYSYGSAKSLLPPNIKESLDLSEEKAIQIIEPVGAAFQKVYAIIEGFEKILGLDPTDPIVQFVLFFGSSAAIGTSYWFSKYGGYSGDLTPETTFMLLKDERDADLRERDGVPDLRRGARSKYASVVLPEIDGSVRKLLKGGREVDYSLIAAVIRSLKIIKNESKVIVMDANGGHSKAIARSLKKLGVKASTKQFVSKNPYLVQGGFQSWVKNGLRIKELKPETTLTLLNEEAEAIIEDIKPTPTLVIGYVVGISAAIYALLEWEKTLQVIGIIGLGQVVAVSSATRSSSILMGSHKTRAEQVWPTDIALINRCARSRRESSCKA</sequence>
<comment type="catalytic activity">
    <reaction evidence="14">
        <text>L-threonyl-[protein] + ATP = O-phospho-L-threonyl-[protein] + ADP + H(+)</text>
        <dbReference type="Rhea" id="RHEA:46608"/>
        <dbReference type="Rhea" id="RHEA-COMP:11060"/>
        <dbReference type="Rhea" id="RHEA-COMP:11605"/>
        <dbReference type="ChEBI" id="CHEBI:15378"/>
        <dbReference type="ChEBI" id="CHEBI:30013"/>
        <dbReference type="ChEBI" id="CHEBI:30616"/>
        <dbReference type="ChEBI" id="CHEBI:61977"/>
        <dbReference type="ChEBI" id="CHEBI:456216"/>
        <dbReference type="EC" id="2.7.11.1"/>
    </reaction>
</comment>
<accession>A0A4S8K816</accession>
<keyword evidence="3" id="KW-0723">Serine/threonine-protein kinase</keyword>
<dbReference type="PROSITE" id="PS50206">
    <property type="entry name" value="RHODANESE_3"/>
    <property type="match status" value="1"/>
</dbReference>
<dbReference type="InterPro" id="IPR011990">
    <property type="entry name" value="TPR-like_helical_dom_sf"/>
</dbReference>
<dbReference type="EMBL" id="PYDT01000002">
    <property type="protein sequence ID" value="THU71093.1"/>
    <property type="molecule type" value="Genomic_DNA"/>
</dbReference>
<evidence type="ECO:0000256" key="16">
    <source>
        <dbReference type="SAM" id="MobiDB-lite"/>
    </source>
</evidence>
<dbReference type="STRING" id="52838.A0A4S8K816"/>
<dbReference type="CDD" id="cd05579">
    <property type="entry name" value="STKc_MAST_like"/>
    <property type="match status" value="1"/>
</dbReference>
<keyword evidence="10" id="KW-0862">Zinc</keyword>
<evidence type="ECO:0000256" key="9">
    <source>
        <dbReference type="ARBA" id="ARBA00022777"/>
    </source>
</evidence>
<feature type="domain" description="Rhodanese" evidence="18">
    <location>
        <begin position="2372"/>
        <end position="2441"/>
    </location>
</feature>
<evidence type="ECO:0000313" key="20">
    <source>
        <dbReference type="Proteomes" id="UP000317650"/>
    </source>
</evidence>
<dbReference type="Proteomes" id="UP000317650">
    <property type="component" value="Chromosome 8"/>
</dbReference>
<dbReference type="InterPro" id="IPR000719">
    <property type="entry name" value="Prot_kinase_dom"/>
</dbReference>
<evidence type="ECO:0000256" key="13">
    <source>
        <dbReference type="ARBA" id="ARBA00031845"/>
    </source>
</evidence>
<dbReference type="GO" id="GO:0008270">
    <property type="term" value="F:zinc ion binding"/>
    <property type="evidence" value="ECO:0007669"/>
    <property type="project" value="UniProtKB-KW"/>
</dbReference>
<dbReference type="PANTHER" id="PTHR40375">
    <property type="entry name" value="SPORULATION-SPECIFIC PROTEIN 22"/>
    <property type="match status" value="1"/>
</dbReference>
<keyword evidence="12" id="KW-0469">Meiosis</keyword>
<feature type="region of interest" description="Disordered" evidence="16">
    <location>
        <begin position="958"/>
        <end position="977"/>
    </location>
</feature>
<proteinExistence type="inferred from homology"/>
<evidence type="ECO:0000256" key="7">
    <source>
        <dbReference type="ARBA" id="ARBA00022741"/>
    </source>
</evidence>
<evidence type="ECO:0000256" key="4">
    <source>
        <dbReference type="ARBA" id="ARBA00022553"/>
    </source>
</evidence>
<comment type="similarity">
    <text evidence="1">Belongs to the protein kinase superfamily. AGC Ser/Thr protein kinase family.</text>
</comment>
<dbReference type="GO" id="GO:0051321">
    <property type="term" value="P:meiotic cell cycle"/>
    <property type="evidence" value="ECO:0007669"/>
    <property type="project" value="UniProtKB-KW"/>
</dbReference>
<dbReference type="InterPro" id="IPR008271">
    <property type="entry name" value="Ser/Thr_kinase_AS"/>
</dbReference>
<evidence type="ECO:0000256" key="12">
    <source>
        <dbReference type="ARBA" id="ARBA00023254"/>
    </source>
</evidence>
<evidence type="ECO:0000256" key="1">
    <source>
        <dbReference type="ARBA" id="ARBA00009903"/>
    </source>
</evidence>
<dbReference type="Gene3D" id="3.30.200.20">
    <property type="entry name" value="Phosphorylase Kinase, domain 1"/>
    <property type="match status" value="1"/>
</dbReference>
<dbReference type="Pfam" id="PF08631">
    <property type="entry name" value="SPO22"/>
    <property type="match status" value="1"/>
</dbReference>
<dbReference type="SUPFAM" id="SSF56112">
    <property type="entry name" value="Protein kinase-like (PK-like)"/>
    <property type="match status" value="1"/>
</dbReference>
<feature type="region of interest" description="Disordered" evidence="16">
    <location>
        <begin position="1"/>
        <end position="21"/>
    </location>
</feature>
<dbReference type="SUPFAM" id="SSF48452">
    <property type="entry name" value="TPR-like"/>
    <property type="match status" value="1"/>
</dbReference>
<dbReference type="EC" id="2.7.11.1" evidence="2"/>
<dbReference type="PROSITE" id="PS00108">
    <property type="entry name" value="PROTEIN_KINASE_ST"/>
    <property type="match status" value="1"/>
</dbReference>
<dbReference type="SUPFAM" id="SSF52821">
    <property type="entry name" value="Rhodanese/Cell cycle control phosphatase"/>
    <property type="match status" value="1"/>
</dbReference>
<keyword evidence="6" id="KW-0479">Metal-binding</keyword>
<evidence type="ECO:0000256" key="2">
    <source>
        <dbReference type="ARBA" id="ARBA00012513"/>
    </source>
</evidence>
<name>A0A4S8K816_MUSBA</name>
<dbReference type="Pfam" id="PF00069">
    <property type="entry name" value="Pkinase"/>
    <property type="match status" value="1"/>
</dbReference>
<gene>
    <name evidence="19" type="ORF">C4D60_Mb08t31910</name>
</gene>
<dbReference type="GO" id="GO:0004674">
    <property type="term" value="F:protein serine/threonine kinase activity"/>
    <property type="evidence" value="ECO:0007669"/>
    <property type="project" value="UniProtKB-KW"/>
</dbReference>
<evidence type="ECO:0000256" key="15">
    <source>
        <dbReference type="ARBA" id="ARBA00048679"/>
    </source>
</evidence>
<dbReference type="InterPro" id="IPR039057">
    <property type="entry name" value="Spo22/ZIP4"/>
</dbReference>